<keyword evidence="2" id="KW-1185">Reference proteome</keyword>
<protein>
    <submittedName>
        <fullName evidence="1">Uncharacterized protein</fullName>
    </submittedName>
</protein>
<sequence length="45" mass="5138">MKKCILRESTHRHASPRIDTLEVLRGSDTITTSVIEGYSDEATYR</sequence>
<comment type="caution">
    <text evidence="1">The sequence shown here is derived from an EMBL/GenBank/DDBJ whole genome shotgun (WGS) entry which is preliminary data.</text>
</comment>
<reference evidence="1" key="1">
    <citation type="journal article" date="2023" name="GigaByte">
        <title>Genome assembly of the bearded iris, Iris pallida Lam.</title>
        <authorList>
            <person name="Bruccoleri R.E."/>
            <person name="Oakeley E.J."/>
            <person name="Faust A.M.E."/>
            <person name="Altorfer M."/>
            <person name="Dessus-Babus S."/>
            <person name="Burckhardt D."/>
            <person name="Oertli M."/>
            <person name="Naumann U."/>
            <person name="Petersen F."/>
            <person name="Wong J."/>
        </authorList>
    </citation>
    <scope>NUCLEOTIDE SEQUENCE</scope>
    <source>
        <strain evidence="1">GSM-AAB239-AS_SAM_17_03QT</strain>
    </source>
</reference>
<evidence type="ECO:0000313" key="2">
    <source>
        <dbReference type="Proteomes" id="UP001140949"/>
    </source>
</evidence>
<dbReference type="Proteomes" id="UP001140949">
    <property type="component" value="Unassembled WGS sequence"/>
</dbReference>
<organism evidence="1 2">
    <name type="scientific">Iris pallida</name>
    <name type="common">Sweet iris</name>
    <dbReference type="NCBI Taxonomy" id="29817"/>
    <lineage>
        <taxon>Eukaryota</taxon>
        <taxon>Viridiplantae</taxon>
        <taxon>Streptophyta</taxon>
        <taxon>Embryophyta</taxon>
        <taxon>Tracheophyta</taxon>
        <taxon>Spermatophyta</taxon>
        <taxon>Magnoliopsida</taxon>
        <taxon>Liliopsida</taxon>
        <taxon>Asparagales</taxon>
        <taxon>Iridaceae</taxon>
        <taxon>Iridoideae</taxon>
        <taxon>Irideae</taxon>
        <taxon>Iris</taxon>
    </lineage>
</organism>
<gene>
    <name evidence="1" type="ORF">M6B38_264200</name>
</gene>
<proteinExistence type="predicted"/>
<evidence type="ECO:0000313" key="1">
    <source>
        <dbReference type="EMBL" id="KAJ6850679.1"/>
    </source>
</evidence>
<accession>A0AAX6IBR9</accession>
<dbReference type="AlphaFoldDB" id="A0AAX6IBR9"/>
<reference evidence="1" key="2">
    <citation type="submission" date="2023-04" db="EMBL/GenBank/DDBJ databases">
        <authorList>
            <person name="Bruccoleri R.E."/>
            <person name="Oakeley E.J."/>
            <person name="Faust A.-M."/>
            <person name="Dessus-Babus S."/>
            <person name="Altorfer M."/>
            <person name="Burckhardt D."/>
            <person name="Oertli M."/>
            <person name="Naumann U."/>
            <person name="Petersen F."/>
            <person name="Wong J."/>
        </authorList>
    </citation>
    <scope>NUCLEOTIDE SEQUENCE</scope>
    <source>
        <strain evidence="1">GSM-AAB239-AS_SAM_17_03QT</strain>
        <tissue evidence="1">Leaf</tissue>
    </source>
</reference>
<name>A0AAX6IBR9_IRIPA</name>
<dbReference type="EMBL" id="JANAVB010002794">
    <property type="protein sequence ID" value="KAJ6850679.1"/>
    <property type="molecule type" value="Genomic_DNA"/>
</dbReference>